<evidence type="ECO:0000256" key="2">
    <source>
        <dbReference type="ARBA" id="ARBA00022603"/>
    </source>
</evidence>
<dbReference type="PRINTS" id="PR00508">
    <property type="entry name" value="S21N4MTFRASE"/>
</dbReference>
<dbReference type="EMBL" id="MT141549">
    <property type="protein sequence ID" value="QJA66137.1"/>
    <property type="molecule type" value="Genomic_DNA"/>
</dbReference>
<dbReference type="InterPro" id="IPR002941">
    <property type="entry name" value="DNA_methylase_N4/N6"/>
</dbReference>
<dbReference type="PANTHER" id="PTHR13370">
    <property type="entry name" value="RNA METHYLASE-RELATED"/>
    <property type="match status" value="1"/>
</dbReference>
<dbReference type="EMBL" id="MT145196">
    <property type="protein sequence ID" value="QJI05190.1"/>
    <property type="molecule type" value="Genomic_DNA"/>
</dbReference>
<dbReference type="InterPro" id="IPR002052">
    <property type="entry name" value="DNA_methylase_N6_adenine_CS"/>
</dbReference>
<evidence type="ECO:0000313" key="6">
    <source>
        <dbReference type="EMBL" id="QJA66137.1"/>
    </source>
</evidence>
<evidence type="ECO:0000259" key="5">
    <source>
        <dbReference type="Pfam" id="PF01555"/>
    </source>
</evidence>
<dbReference type="AlphaFoldDB" id="A0A6M3JAX5"/>
<feature type="domain" description="DNA methylase N-4/N-6" evidence="5">
    <location>
        <begin position="30"/>
        <end position="340"/>
    </location>
</feature>
<dbReference type="GO" id="GO:0005737">
    <property type="term" value="C:cytoplasm"/>
    <property type="evidence" value="ECO:0007669"/>
    <property type="project" value="TreeGrafter"/>
</dbReference>
<sequence length="351" mass="39693">MSLPAPYYSKDGQTIYCGDCRDILPHLAPVDLVLTDPPYFRVLEDEWDRQWSKAEEFLAWLGGVLSLCVSLLQDNGTLYTFASPSMAARVETLIAERARVIASCVWDKGQERNGAAGSGIDVTSLRTFWASNSERCIVAEKQPERYEEADDAARDASGYWTACQATKRAVFGDYLRAEFDRAGVTSRQVAALFPSRTGGLTGCVSNWLLGHNCPTPEQYEAMRGLLNAKGDEYLRTEYEELRTEYEELRTEYEELRRPFNLTAGHQWGDVWRWPVERVERWHPAQKPVGMIRQLTEISSRNGATILDPFMGSGTTLVAARDLGRQAIGIEIEEKYCEIAARRLSQRLLPFK</sequence>
<dbReference type="PANTHER" id="PTHR13370:SF3">
    <property type="entry name" value="TRNA (GUANINE(10)-N2)-METHYLTRANSFERASE HOMOLOG"/>
    <property type="match status" value="1"/>
</dbReference>
<keyword evidence="3 6" id="KW-0808">Transferase</keyword>
<evidence type="ECO:0000313" key="7">
    <source>
        <dbReference type="EMBL" id="QJI05190.1"/>
    </source>
</evidence>
<gene>
    <name evidence="7" type="ORF">MM415A00138_0003</name>
    <name evidence="6" type="ORF">MM415B00361_0057</name>
</gene>
<comment type="similarity">
    <text evidence="1">Belongs to the N(4)/N(6)-methyltransferase family.</text>
</comment>
<dbReference type="GO" id="GO:0008170">
    <property type="term" value="F:N-methyltransferase activity"/>
    <property type="evidence" value="ECO:0007669"/>
    <property type="project" value="InterPro"/>
</dbReference>
<keyword evidence="2 6" id="KW-0489">Methyltransferase</keyword>
<name>A0A6M3JAX5_9ZZZZ</name>
<dbReference type="InterPro" id="IPR001091">
    <property type="entry name" value="RM_Methyltransferase"/>
</dbReference>
<protein>
    <submittedName>
        <fullName evidence="6">Putative methyltransferase</fullName>
    </submittedName>
</protein>
<accession>A0A6M3JAX5</accession>
<feature type="coiled-coil region" evidence="4">
    <location>
        <begin position="231"/>
        <end position="258"/>
    </location>
</feature>
<dbReference type="GO" id="GO:0032259">
    <property type="term" value="P:methylation"/>
    <property type="evidence" value="ECO:0007669"/>
    <property type="project" value="UniProtKB-KW"/>
</dbReference>
<dbReference type="GO" id="GO:0009007">
    <property type="term" value="F:site-specific DNA-methyltransferase (adenine-specific) activity"/>
    <property type="evidence" value="ECO:0007669"/>
    <property type="project" value="TreeGrafter"/>
</dbReference>
<evidence type="ECO:0000256" key="3">
    <source>
        <dbReference type="ARBA" id="ARBA00022679"/>
    </source>
</evidence>
<reference evidence="6" key="1">
    <citation type="submission" date="2020-03" db="EMBL/GenBank/DDBJ databases">
        <title>The deep terrestrial virosphere.</title>
        <authorList>
            <person name="Holmfeldt K."/>
            <person name="Nilsson E."/>
            <person name="Simone D."/>
            <person name="Lopez-Fernandez M."/>
            <person name="Wu X."/>
            <person name="de Brujin I."/>
            <person name="Lundin D."/>
            <person name="Andersson A."/>
            <person name="Bertilsson S."/>
            <person name="Dopson M."/>
        </authorList>
    </citation>
    <scope>NUCLEOTIDE SEQUENCE</scope>
    <source>
        <strain evidence="7">MM415A00138</strain>
        <strain evidence="6">MM415B00361</strain>
    </source>
</reference>
<dbReference type="Gene3D" id="3.40.50.150">
    <property type="entry name" value="Vaccinia Virus protein VP39"/>
    <property type="match status" value="1"/>
</dbReference>
<dbReference type="InterPro" id="IPR029063">
    <property type="entry name" value="SAM-dependent_MTases_sf"/>
</dbReference>
<organism evidence="6">
    <name type="scientific">viral metagenome</name>
    <dbReference type="NCBI Taxonomy" id="1070528"/>
    <lineage>
        <taxon>unclassified sequences</taxon>
        <taxon>metagenomes</taxon>
        <taxon>organismal metagenomes</taxon>
    </lineage>
</organism>
<dbReference type="GO" id="GO:0003677">
    <property type="term" value="F:DNA binding"/>
    <property type="evidence" value="ECO:0007669"/>
    <property type="project" value="InterPro"/>
</dbReference>
<dbReference type="Pfam" id="PF01555">
    <property type="entry name" value="N6_N4_Mtase"/>
    <property type="match status" value="1"/>
</dbReference>
<proteinExistence type="inferred from homology"/>
<evidence type="ECO:0000256" key="1">
    <source>
        <dbReference type="ARBA" id="ARBA00006594"/>
    </source>
</evidence>
<dbReference type="SUPFAM" id="SSF53335">
    <property type="entry name" value="S-adenosyl-L-methionine-dependent methyltransferases"/>
    <property type="match status" value="1"/>
</dbReference>
<keyword evidence="4" id="KW-0175">Coiled coil</keyword>
<evidence type="ECO:0000256" key="4">
    <source>
        <dbReference type="SAM" id="Coils"/>
    </source>
</evidence>
<dbReference type="PROSITE" id="PS00092">
    <property type="entry name" value="N6_MTASE"/>
    <property type="match status" value="1"/>
</dbReference>